<dbReference type="RefSeq" id="WP_386663971.1">
    <property type="nucleotide sequence ID" value="NZ_JBHLTG010000001.1"/>
</dbReference>
<evidence type="ECO:0000256" key="4">
    <source>
        <dbReference type="PROSITE-ProRule" id="PRU00433"/>
    </source>
</evidence>
<dbReference type="Pfam" id="PF13442">
    <property type="entry name" value="Cytochrome_CBB3"/>
    <property type="match status" value="1"/>
</dbReference>
<comment type="caution">
    <text evidence="7">The sequence shown here is derived from an EMBL/GenBank/DDBJ whole genome shotgun (WGS) entry which is preliminary data.</text>
</comment>
<name>A0ABV6RHA6_9GAMM</name>
<reference evidence="7 8" key="1">
    <citation type="submission" date="2024-09" db="EMBL/GenBank/DDBJ databases">
        <authorList>
            <person name="Sun Q."/>
            <person name="Mori K."/>
        </authorList>
    </citation>
    <scope>NUCLEOTIDE SEQUENCE [LARGE SCALE GENOMIC DNA]</scope>
    <source>
        <strain evidence="7 8">KCTC 23076</strain>
    </source>
</reference>
<evidence type="ECO:0000256" key="5">
    <source>
        <dbReference type="SAM" id="MobiDB-lite"/>
    </source>
</evidence>
<dbReference type="InterPro" id="IPR036909">
    <property type="entry name" value="Cyt_c-like_dom_sf"/>
</dbReference>
<keyword evidence="2 4" id="KW-0479">Metal-binding</keyword>
<evidence type="ECO:0000256" key="3">
    <source>
        <dbReference type="ARBA" id="ARBA00023004"/>
    </source>
</evidence>
<evidence type="ECO:0000259" key="6">
    <source>
        <dbReference type="PROSITE" id="PS51007"/>
    </source>
</evidence>
<accession>A0ABV6RHA6</accession>
<feature type="compositionally biased region" description="Basic and acidic residues" evidence="5">
    <location>
        <begin position="209"/>
        <end position="226"/>
    </location>
</feature>
<evidence type="ECO:0000256" key="2">
    <source>
        <dbReference type="ARBA" id="ARBA00022723"/>
    </source>
</evidence>
<evidence type="ECO:0000313" key="7">
    <source>
        <dbReference type="EMBL" id="MFC0676361.1"/>
    </source>
</evidence>
<feature type="domain" description="Cytochrome c" evidence="6">
    <location>
        <begin position="76"/>
        <end position="162"/>
    </location>
</feature>
<evidence type="ECO:0000256" key="1">
    <source>
        <dbReference type="ARBA" id="ARBA00022617"/>
    </source>
</evidence>
<organism evidence="7 8">
    <name type="scientific">Lysobacter korlensis</name>
    <dbReference type="NCBI Taxonomy" id="553636"/>
    <lineage>
        <taxon>Bacteria</taxon>
        <taxon>Pseudomonadati</taxon>
        <taxon>Pseudomonadota</taxon>
        <taxon>Gammaproteobacteria</taxon>
        <taxon>Lysobacterales</taxon>
        <taxon>Lysobacteraceae</taxon>
        <taxon>Lysobacter</taxon>
    </lineage>
</organism>
<dbReference type="Gene3D" id="1.10.760.10">
    <property type="entry name" value="Cytochrome c-like domain"/>
    <property type="match status" value="1"/>
</dbReference>
<evidence type="ECO:0000313" key="8">
    <source>
        <dbReference type="Proteomes" id="UP001589896"/>
    </source>
</evidence>
<keyword evidence="1 4" id="KW-0349">Heme</keyword>
<feature type="region of interest" description="Disordered" evidence="5">
    <location>
        <begin position="171"/>
        <end position="226"/>
    </location>
</feature>
<keyword evidence="3 4" id="KW-0408">Iron</keyword>
<sequence>MHPERKHLGAGLLIGIIVTLLALLLIALTVAYTGAYNVAASRDHTAGVHWLLDTTMRSSVRSRAPEVADTQWLARADVAAGAGEYKAMCEHCHGGPGADPAEWSRGMLPRPPLLVEEADEWEPGEVFWIVKHGLKYTGMPSFGETHDDATLWNIAAFVERLPAMTPEQYRAFGPAHAHGPQKASDPHGGAAPAGAPHAHGAASEQAPADPHDAPHEHGPDSAEDHH</sequence>
<feature type="compositionally biased region" description="Low complexity" evidence="5">
    <location>
        <begin position="186"/>
        <end position="202"/>
    </location>
</feature>
<dbReference type="PROSITE" id="PS51007">
    <property type="entry name" value="CYTC"/>
    <property type="match status" value="1"/>
</dbReference>
<keyword evidence="8" id="KW-1185">Reference proteome</keyword>
<dbReference type="SUPFAM" id="SSF46626">
    <property type="entry name" value="Cytochrome c"/>
    <property type="match status" value="1"/>
</dbReference>
<dbReference type="EMBL" id="JBHLTG010000001">
    <property type="protein sequence ID" value="MFC0676361.1"/>
    <property type="molecule type" value="Genomic_DNA"/>
</dbReference>
<gene>
    <name evidence="7" type="ORF">ACFFGH_00670</name>
</gene>
<protein>
    <submittedName>
        <fullName evidence="7">C-type cytochrome</fullName>
    </submittedName>
</protein>
<proteinExistence type="predicted"/>
<dbReference type="InterPro" id="IPR009056">
    <property type="entry name" value="Cyt_c-like_dom"/>
</dbReference>
<dbReference type="Proteomes" id="UP001589896">
    <property type="component" value="Unassembled WGS sequence"/>
</dbReference>